<dbReference type="InterPro" id="IPR009060">
    <property type="entry name" value="UBA-like_sf"/>
</dbReference>
<dbReference type="SUPFAM" id="SSF46934">
    <property type="entry name" value="UBA-like"/>
    <property type="match status" value="2"/>
</dbReference>
<dbReference type="InterPro" id="IPR015940">
    <property type="entry name" value="UBA"/>
</dbReference>
<protein>
    <recommendedName>
        <fullName evidence="1">UBA domain-containing protein</fullName>
    </recommendedName>
</protein>
<name>B4FYC4_MAIZE</name>
<dbReference type="AlphaFoldDB" id="B4FYC4"/>
<dbReference type="EMBL" id="BT042112">
    <property type="protein sequence ID" value="ACF87117.1"/>
    <property type="molecule type" value="mRNA"/>
</dbReference>
<dbReference type="PROSITE" id="PS50030">
    <property type="entry name" value="UBA"/>
    <property type="match status" value="1"/>
</dbReference>
<dbReference type="ExpressionAtlas" id="B4FYC4">
    <property type="expression patterns" value="baseline and differential"/>
</dbReference>
<feature type="domain" description="UBA" evidence="1">
    <location>
        <begin position="18"/>
        <end position="61"/>
    </location>
</feature>
<evidence type="ECO:0000313" key="2">
    <source>
        <dbReference type="EMBL" id="ACF87117.1"/>
    </source>
</evidence>
<evidence type="ECO:0000259" key="1">
    <source>
        <dbReference type="PROSITE" id="PS50030"/>
    </source>
</evidence>
<dbReference type="Gene3D" id="1.10.8.10">
    <property type="entry name" value="DNA helicase RuvA subunit, C-terminal domain"/>
    <property type="match status" value="1"/>
</dbReference>
<sequence>MFLFVCGAAFKVANGNGKAGPSASLVQKYMDMGFTEEIVRKAMKDNGDNGADSLVELLLTYQELGNDLKVDNGFASGCAPQTVDDSDDDDILENWDDEDADGGRSTRVANSIDDSEDEDFLNEMSQKDKKVDSLVKMGFPEDEAALAITRCGCIYFCSGGFHICFTDRKRWLLWQFV</sequence>
<organism evidence="2">
    <name type="scientific">Zea mays</name>
    <name type="common">Maize</name>
    <dbReference type="NCBI Taxonomy" id="4577"/>
    <lineage>
        <taxon>Eukaryota</taxon>
        <taxon>Viridiplantae</taxon>
        <taxon>Streptophyta</taxon>
        <taxon>Embryophyta</taxon>
        <taxon>Tracheophyta</taxon>
        <taxon>Spermatophyta</taxon>
        <taxon>Magnoliopsida</taxon>
        <taxon>Liliopsida</taxon>
        <taxon>Poales</taxon>
        <taxon>Poaceae</taxon>
        <taxon>PACMAD clade</taxon>
        <taxon>Panicoideae</taxon>
        <taxon>Andropogonodae</taxon>
        <taxon>Andropogoneae</taxon>
        <taxon>Tripsacinae</taxon>
        <taxon>Zea</taxon>
    </lineage>
</organism>
<accession>B4FYC4</accession>
<proteinExistence type="evidence at transcript level"/>
<reference evidence="2" key="1">
    <citation type="journal article" date="2009" name="PLoS Genet.">
        <title>Sequencing, mapping, and analysis of 27,455 maize full-length cDNAs.</title>
        <authorList>
            <person name="Soderlund C."/>
            <person name="Descour A."/>
            <person name="Kudrna D."/>
            <person name="Bomhoff M."/>
            <person name="Boyd L."/>
            <person name="Currie J."/>
            <person name="Angelova A."/>
            <person name="Collura K."/>
            <person name="Wissotski M."/>
            <person name="Ashley E."/>
            <person name="Morrow D."/>
            <person name="Fernandes J."/>
            <person name="Walbot V."/>
            <person name="Yu Y."/>
        </authorList>
    </citation>
    <scope>NUCLEOTIDE SEQUENCE</scope>
    <source>
        <strain evidence="2">B73</strain>
    </source>
</reference>